<feature type="transmembrane region" description="Helical" evidence="8">
    <location>
        <begin position="318"/>
        <end position="336"/>
    </location>
</feature>
<evidence type="ECO:0000256" key="1">
    <source>
        <dbReference type="ARBA" id="ARBA00004651"/>
    </source>
</evidence>
<feature type="transmembrane region" description="Helical" evidence="8">
    <location>
        <begin position="114"/>
        <end position="134"/>
    </location>
</feature>
<dbReference type="Proteomes" id="UP001529235">
    <property type="component" value="Unassembled WGS sequence"/>
</dbReference>
<sequence>MGLSIRSKREIKINMSLVKRLGIEGTALYQFLSRIMLSEAFRPLAVVIMLYFAGSILAPHYFLSASNQKLILQFVAPLGLIATGEMIVILMGSIDLSAGSATAASAVLSALTYLTYGNFPLAILVGILIGLLIGMINGFMVAKLKILSFVGTLASMIIWRAVVVWLIAGKLLYGLIPYATLAMPIGVVPIGTIIVVLIVVSIFLLLKFTTFGRYLYAIGGNEEAVRIAGVNADIVKFIGFAIAGLLYGIGGIIHIGHGALAIDPWTAYGYELNAIASCVLGGIALSGGIGNPFGAFLGALTLTLLIDILLLIGFTQYSIQQIITGIILIAAASTLTRGARFAK</sequence>
<protein>
    <submittedName>
        <fullName evidence="9">ABC transporter permease</fullName>
    </submittedName>
</protein>
<comment type="caution">
    <text evidence="9">The sequence shown here is derived from an EMBL/GenBank/DDBJ whole genome shotgun (WGS) entry which is preliminary data.</text>
</comment>
<evidence type="ECO:0000256" key="6">
    <source>
        <dbReference type="ARBA" id="ARBA00022989"/>
    </source>
</evidence>
<dbReference type="PANTHER" id="PTHR32196:SF71">
    <property type="entry name" value="AUTOINDUCER 2 IMPORT SYSTEM PERMEASE PROTEIN LSRD"/>
    <property type="match status" value="1"/>
</dbReference>
<feature type="transmembrane region" description="Helical" evidence="8">
    <location>
        <begin position="267"/>
        <end position="286"/>
    </location>
</feature>
<evidence type="ECO:0000256" key="4">
    <source>
        <dbReference type="ARBA" id="ARBA00022519"/>
    </source>
</evidence>
<keyword evidence="5 8" id="KW-0812">Transmembrane</keyword>
<dbReference type="AlphaFoldDB" id="A0ABD4Z6U4"/>
<keyword evidence="2" id="KW-0813">Transport</keyword>
<dbReference type="Pfam" id="PF02653">
    <property type="entry name" value="BPD_transp_2"/>
    <property type="match status" value="1"/>
</dbReference>
<evidence type="ECO:0000256" key="5">
    <source>
        <dbReference type="ARBA" id="ARBA00022692"/>
    </source>
</evidence>
<dbReference type="InterPro" id="IPR001851">
    <property type="entry name" value="ABC_transp_permease"/>
</dbReference>
<feature type="transmembrane region" description="Helical" evidence="8">
    <location>
        <begin position="180"/>
        <end position="206"/>
    </location>
</feature>
<feature type="transmembrane region" description="Helical" evidence="8">
    <location>
        <begin position="293"/>
        <end position="312"/>
    </location>
</feature>
<keyword evidence="3" id="KW-1003">Cell membrane</keyword>
<organism evidence="9 10">
    <name type="scientific">Ignisphaera cupida</name>
    <dbReference type="NCBI Taxonomy" id="3050454"/>
    <lineage>
        <taxon>Archaea</taxon>
        <taxon>Thermoproteota</taxon>
        <taxon>Thermoprotei</taxon>
        <taxon>Desulfurococcales</taxon>
        <taxon>Desulfurococcaceae</taxon>
        <taxon>Ignisphaera</taxon>
    </lineage>
</organism>
<feature type="transmembrane region" description="Helical" evidence="8">
    <location>
        <begin position="43"/>
        <end position="63"/>
    </location>
</feature>
<dbReference type="EMBL" id="JASNVW010000004">
    <property type="protein sequence ID" value="MDK6029056.1"/>
    <property type="molecule type" value="Genomic_DNA"/>
</dbReference>
<evidence type="ECO:0000313" key="9">
    <source>
        <dbReference type="EMBL" id="MDK6029056.1"/>
    </source>
</evidence>
<dbReference type="CDD" id="cd06579">
    <property type="entry name" value="TM_PBP1_transp_AraH_like"/>
    <property type="match status" value="1"/>
</dbReference>
<keyword evidence="6 8" id="KW-1133">Transmembrane helix</keyword>
<evidence type="ECO:0000256" key="3">
    <source>
        <dbReference type="ARBA" id="ARBA00022475"/>
    </source>
</evidence>
<evidence type="ECO:0000256" key="2">
    <source>
        <dbReference type="ARBA" id="ARBA00022448"/>
    </source>
</evidence>
<name>A0ABD4Z6U4_9CREN</name>
<comment type="subcellular location">
    <subcellularLocation>
        <location evidence="1">Cell membrane</location>
        <topology evidence="1">Multi-pass membrane protein</topology>
    </subcellularLocation>
</comment>
<dbReference type="GO" id="GO:0005886">
    <property type="term" value="C:plasma membrane"/>
    <property type="evidence" value="ECO:0007669"/>
    <property type="project" value="UniProtKB-SubCell"/>
</dbReference>
<gene>
    <name evidence="9" type="ORF">QPL79_06740</name>
</gene>
<evidence type="ECO:0000313" key="10">
    <source>
        <dbReference type="Proteomes" id="UP001529235"/>
    </source>
</evidence>
<keyword evidence="10" id="KW-1185">Reference proteome</keyword>
<proteinExistence type="predicted"/>
<feature type="transmembrane region" description="Helical" evidence="8">
    <location>
        <begin position="70"/>
        <end position="94"/>
    </location>
</feature>
<evidence type="ECO:0000256" key="7">
    <source>
        <dbReference type="ARBA" id="ARBA00023136"/>
    </source>
</evidence>
<dbReference type="RefSeq" id="WP_285274043.1">
    <property type="nucleotide sequence ID" value="NZ_JASNVW010000004.1"/>
</dbReference>
<accession>A0ABD4Z6U4</accession>
<keyword evidence="4" id="KW-0997">Cell inner membrane</keyword>
<feature type="transmembrane region" description="Helical" evidence="8">
    <location>
        <begin position="146"/>
        <end position="168"/>
    </location>
</feature>
<keyword evidence="7 8" id="KW-0472">Membrane</keyword>
<dbReference type="PANTHER" id="PTHR32196">
    <property type="entry name" value="ABC TRANSPORTER PERMEASE PROTEIN YPHD-RELATED-RELATED"/>
    <property type="match status" value="1"/>
</dbReference>
<reference evidence="9 10" key="1">
    <citation type="submission" date="2023-05" db="EMBL/GenBank/DDBJ databases">
        <title>A new hyperthermophilic archaea 'Ignisphaera cupida' sp. nov. and description of the family 'Ignisphaeraceae' fam. nov.</title>
        <authorList>
            <person name="Podosokorskaya O.A."/>
            <person name="Elcheninov A.G."/>
            <person name="Klukina A."/>
            <person name="Merkel A.Y."/>
        </authorList>
    </citation>
    <scope>NUCLEOTIDE SEQUENCE [LARGE SCALE GENOMIC DNA]</scope>
    <source>
        <strain evidence="9 10">4213-co</strain>
    </source>
</reference>
<feature type="transmembrane region" description="Helical" evidence="8">
    <location>
        <begin position="234"/>
        <end position="255"/>
    </location>
</feature>
<evidence type="ECO:0000256" key="8">
    <source>
        <dbReference type="SAM" id="Phobius"/>
    </source>
</evidence>